<accession>Q3SS67</accession>
<dbReference type="eggNOG" id="ENOG50346ZY">
    <property type="taxonomic scope" value="Bacteria"/>
</dbReference>
<evidence type="ECO:0000256" key="2">
    <source>
        <dbReference type="SAM" id="Phobius"/>
    </source>
</evidence>
<organism evidence="3 4">
    <name type="scientific">Nitrobacter winogradskyi (strain ATCC 25391 / DSM 10237 / CIP 104748 / NCIMB 11846 / Nb-255)</name>
    <dbReference type="NCBI Taxonomy" id="323098"/>
    <lineage>
        <taxon>Bacteria</taxon>
        <taxon>Pseudomonadati</taxon>
        <taxon>Pseudomonadota</taxon>
        <taxon>Alphaproteobacteria</taxon>
        <taxon>Hyphomicrobiales</taxon>
        <taxon>Nitrobacteraceae</taxon>
        <taxon>Nitrobacter</taxon>
    </lineage>
</organism>
<feature type="coiled-coil region" evidence="1">
    <location>
        <begin position="46"/>
        <end position="77"/>
    </location>
</feature>
<dbReference type="EMBL" id="CP000115">
    <property type="protein sequence ID" value="ABA04874.1"/>
    <property type="molecule type" value="Genomic_DNA"/>
</dbReference>
<keyword evidence="2" id="KW-0812">Transmembrane</keyword>
<keyword evidence="4" id="KW-1185">Reference proteome</keyword>
<evidence type="ECO:0000256" key="1">
    <source>
        <dbReference type="SAM" id="Coils"/>
    </source>
</evidence>
<dbReference type="HOGENOM" id="CLU_1011677_0_0_5"/>
<keyword evidence="2" id="KW-0472">Membrane</keyword>
<name>Q3SS67_NITWN</name>
<evidence type="ECO:0000313" key="3">
    <source>
        <dbReference type="EMBL" id="ABA04874.1"/>
    </source>
</evidence>
<reference evidence="3 4" key="1">
    <citation type="journal article" date="2006" name="Appl. Environ. Microbiol.">
        <title>Genome sequence of the chemolithoautotrophic nitrite-oxidizing bacterium Nitrobacter winogradskyi Nb-255.</title>
        <authorList>
            <person name="Starkenburg S.R."/>
            <person name="Chain P.S."/>
            <person name="Sayavedra-Soto L.A."/>
            <person name="Hauser L."/>
            <person name="Land M.L."/>
            <person name="Larimer F.W."/>
            <person name="Malfatti S.A."/>
            <person name="Klotz M.G."/>
            <person name="Bottomley P.J."/>
            <person name="Arp D.J."/>
            <person name="Hickey W.J."/>
        </authorList>
    </citation>
    <scope>NUCLEOTIDE SEQUENCE [LARGE SCALE GENOMIC DNA]</scope>
    <source>
        <strain evidence="4">ATCC 25391 / DSM 10237 / CIP 104748 / NCIMB 11846 / Nb-255</strain>
    </source>
</reference>
<dbReference type="AlphaFoldDB" id="Q3SS67"/>
<sequence length="281" mass="31876">MDWMNSALGWISIGLSILWPLALLLGRNWIKARIESSVRHGFELKIEAVRSELRANEEKIRSQLREKEQEISTLRQTVLNGTANRQSLFDKRRFEAVEKVWASVNDYSKLLWVSSTIAIMKVEAVAAEASDPKMQRVLAAMGQNPPDLKDLQDAKNERPFLSETAWAYYSAYTSILVGNYTVFKILQTGVSDPLRFINRDGNKEILKAALPHQVGYIEKYGAQGYHHLLGEIQSLLLAELINMLNGKETDRERVENARGLLKVIQRTEDERGQTEHVAAAV</sequence>
<gene>
    <name evidence="3" type="ordered locus">Nwi_1613</name>
</gene>
<feature type="transmembrane region" description="Helical" evidence="2">
    <location>
        <begin position="6"/>
        <end position="26"/>
    </location>
</feature>
<protein>
    <submittedName>
        <fullName evidence="3">Uncharacterized protein</fullName>
    </submittedName>
</protein>
<keyword evidence="2" id="KW-1133">Transmembrane helix</keyword>
<dbReference type="KEGG" id="nwi:Nwi_1613"/>
<dbReference type="Proteomes" id="UP000002531">
    <property type="component" value="Chromosome"/>
</dbReference>
<proteinExistence type="predicted"/>
<evidence type="ECO:0000313" key="4">
    <source>
        <dbReference type="Proteomes" id="UP000002531"/>
    </source>
</evidence>
<keyword evidence="1" id="KW-0175">Coiled coil</keyword>